<dbReference type="OrthoDB" id="9800780at2"/>
<dbReference type="GO" id="GO:0000166">
    <property type="term" value="F:nucleotide binding"/>
    <property type="evidence" value="ECO:0007669"/>
    <property type="project" value="InterPro"/>
</dbReference>
<keyword evidence="7" id="KW-1185">Reference proteome</keyword>
<dbReference type="Pfam" id="PF02872">
    <property type="entry name" value="5_nucleotid_C"/>
    <property type="match status" value="1"/>
</dbReference>
<feature type="signal peptide" evidence="3">
    <location>
        <begin position="1"/>
        <end position="28"/>
    </location>
</feature>
<protein>
    <submittedName>
        <fullName evidence="6">2',3'-cyclic-nucleotide 2'-phosphodiesterase (5'-nucleotidase family)</fullName>
    </submittedName>
</protein>
<name>A0A660KTT6_9BACL</name>
<comment type="caution">
    <text evidence="6">The sequence shown here is derived from an EMBL/GenBank/DDBJ whole genome shotgun (WGS) entry which is preliminary data.</text>
</comment>
<dbReference type="PROSITE" id="PS00785">
    <property type="entry name" value="5_NUCLEOTIDASE_1"/>
    <property type="match status" value="1"/>
</dbReference>
<dbReference type="CDD" id="cd04486">
    <property type="entry name" value="YhcR_OBF_like"/>
    <property type="match status" value="1"/>
</dbReference>
<dbReference type="GO" id="GO:0046872">
    <property type="term" value="F:metal ion binding"/>
    <property type="evidence" value="ECO:0007669"/>
    <property type="project" value="InterPro"/>
</dbReference>
<dbReference type="Gene3D" id="3.90.780.10">
    <property type="entry name" value="5'-Nucleotidase, C-terminal domain"/>
    <property type="match status" value="1"/>
</dbReference>
<dbReference type="Proteomes" id="UP000267019">
    <property type="component" value="Unassembled WGS sequence"/>
</dbReference>
<dbReference type="GO" id="GO:0009166">
    <property type="term" value="P:nucleotide catabolic process"/>
    <property type="evidence" value="ECO:0007669"/>
    <property type="project" value="InterPro"/>
</dbReference>
<dbReference type="PRINTS" id="PR01607">
    <property type="entry name" value="APYRASEFAMLY"/>
</dbReference>
<evidence type="ECO:0000259" key="5">
    <source>
        <dbReference type="Pfam" id="PF02872"/>
    </source>
</evidence>
<dbReference type="Gene3D" id="3.60.21.10">
    <property type="match status" value="1"/>
</dbReference>
<feature type="domain" description="5'-Nucleotidase C-terminal" evidence="5">
    <location>
        <begin position="536"/>
        <end position="688"/>
    </location>
</feature>
<dbReference type="SUPFAM" id="SSF56300">
    <property type="entry name" value="Metallo-dependent phosphatases"/>
    <property type="match status" value="1"/>
</dbReference>
<accession>A0A660KTT6</accession>
<dbReference type="PANTHER" id="PTHR11575:SF24">
    <property type="entry name" value="5'-NUCLEOTIDASE"/>
    <property type="match status" value="1"/>
</dbReference>
<sequence>MNGRIPRFAAFFALLVYVWTSLAPAAWAQSPAPEEGGLVRLFSEDFGGATKGKYAAGEVRLDSGTWYLDDALLGKDDNPDGTQKDKRVGERSVRIRNSGKLEMRFDVDARGRVRVDVLHAMYGSDQGGRWRLEYSPDKGETWRALGEEVASGPDLALASFSLDLEGFVRFRVLKTDGSTDGKVRINVAEFAVYTGAPGENPPSFGPPGDGQDVPPRDPTAPDEGGASPPSGGNGDHPVKLHLIHTNDIHAKIGDFAKLARYVQDVRAHEPYTLFLDIGDQFSGDAVVDLPKGKPMVELMNAVGLDAMVVGNHDFDYGPEETQARRAESTYPWLAANVHVADPAATPLTPFVPYVVFRWDSAGRVERIVGNPGDHDRDFGRETSRLTVGVLAVTQAPPATAPKNVVGLEFEPYIPAIERYLWLRDRVDVLILATHVGYPDDRLLAEHFGPVFDLIAGAHSHTRLDKPVWVNGVPIVQTGAHLENVGHTVLTVDPGARRVIHVDGELVPLASLTEADPRIQEIVDRATADVRSFLEEVVGTSQRGLSQAGKTRGDTPLGNFWTDAMRFYLRDLDPAPDIAFMNGGGIRGDLAPGPITRGDLYRIEPFANQLTVIDLPGRALEEILRYSYTRDGRNTVDLQVSGMHYTLVTDAQGNLLDVHMEVGGKPVDPDRIYRVVVPDYIGTGGSGYPFPRLGEIRFTMVGLVTQALEEYARHLMDTRGSVDADKEGRIRIEVRVGAEEPDLVSVRAVREAPEGTLVRTRGVVTTPLGAWGGKGFYLQDDTGGIYVYQTNDEDFGPGDEVEVVGRTKVYNGELEIADPVRVTLVRRGAPLPAARVVAPTPEDLAAHQGELVRLEGVRIENLRQANKYGSFEFLAAGASGAGVLVRVDSRTGLDYTRFTEGLGFREGDVLDVVGIASVYNGTYQLKPRGAEDFVRRSAEVPAPPAPPVEESPPKEVPGGDLDAGVLPPPAAPPDQSPPPQEGPRERVAHLLDRLLARFMESFRLIFARLFVPVAPWFSFFAGGK</sequence>
<evidence type="ECO:0000313" key="6">
    <source>
        <dbReference type="EMBL" id="RKQ84125.1"/>
    </source>
</evidence>
<dbReference type="CDD" id="cd00845">
    <property type="entry name" value="MPP_UshA_N_like"/>
    <property type="match status" value="1"/>
</dbReference>
<feature type="compositionally biased region" description="Pro residues" evidence="2">
    <location>
        <begin position="965"/>
        <end position="980"/>
    </location>
</feature>
<dbReference type="Pfam" id="PF00149">
    <property type="entry name" value="Metallophos"/>
    <property type="match status" value="1"/>
</dbReference>
<dbReference type="EMBL" id="RBIJ01000004">
    <property type="protein sequence ID" value="RKQ84125.1"/>
    <property type="molecule type" value="Genomic_DNA"/>
</dbReference>
<feature type="domain" description="Calcineurin-like phosphoesterase" evidence="4">
    <location>
        <begin position="241"/>
        <end position="461"/>
    </location>
</feature>
<evidence type="ECO:0000259" key="4">
    <source>
        <dbReference type="Pfam" id="PF00149"/>
    </source>
</evidence>
<feature type="region of interest" description="Disordered" evidence="2">
    <location>
        <begin position="196"/>
        <end position="239"/>
    </location>
</feature>
<organism evidence="6 7">
    <name type="scientific">Brockia lithotrophica</name>
    <dbReference type="NCBI Taxonomy" id="933949"/>
    <lineage>
        <taxon>Bacteria</taxon>
        <taxon>Bacillati</taxon>
        <taxon>Bacillota</taxon>
        <taxon>Bacilli</taxon>
        <taxon>Bacillales</taxon>
        <taxon>Bacillales Family X. Incertae Sedis</taxon>
        <taxon>Brockia</taxon>
    </lineage>
</organism>
<reference evidence="6 7" key="1">
    <citation type="submission" date="2018-10" db="EMBL/GenBank/DDBJ databases">
        <title>Genomic Encyclopedia of Type Strains, Phase IV (KMG-IV): sequencing the most valuable type-strain genomes for metagenomic binning, comparative biology and taxonomic classification.</title>
        <authorList>
            <person name="Goeker M."/>
        </authorList>
    </citation>
    <scope>NUCLEOTIDE SEQUENCE [LARGE SCALE GENOMIC DNA]</scope>
    <source>
        <strain evidence="6 7">DSM 22653</strain>
    </source>
</reference>
<dbReference type="InterPro" id="IPR029052">
    <property type="entry name" value="Metallo-depent_PP-like"/>
</dbReference>
<dbReference type="InterPro" id="IPR004843">
    <property type="entry name" value="Calcineurin-like_PHP"/>
</dbReference>
<gene>
    <name evidence="6" type="ORF">C7438_1294</name>
</gene>
<dbReference type="InterPro" id="IPR006179">
    <property type="entry name" value="5_nucleotidase/apyrase"/>
</dbReference>
<dbReference type="GO" id="GO:0016788">
    <property type="term" value="F:hydrolase activity, acting on ester bonds"/>
    <property type="evidence" value="ECO:0007669"/>
    <property type="project" value="InterPro"/>
</dbReference>
<keyword evidence="1 3" id="KW-0732">Signal</keyword>
<feature type="compositionally biased region" description="Pro residues" evidence="2">
    <location>
        <begin position="940"/>
        <end position="949"/>
    </location>
</feature>
<dbReference type="InterPro" id="IPR036907">
    <property type="entry name" value="5'-Nucleotdase_C_sf"/>
</dbReference>
<dbReference type="PANTHER" id="PTHR11575">
    <property type="entry name" value="5'-NUCLEOTIDASE-RELATED"/>
    <property type="match status" value="1"/>
</dbReference>
<dbReference type="InterPro" id="IPR006146">
    <property type="entry name" value="5'-Nucleotdase_CS"/>
</dbReference>
<dbReference type="RefSeq" id="WP_121444555.1">
    <property type="nucleotide sequence ID" value="NZ_RBIJ01000004.1"/>
</dbReference>
<feature type="region of interest" description="Disordered" evidence="2">
    <location>
        <begin position="938"/>
        <end position="983"/>
    </location>
</feature>
<dbReference type="AlphaFoldDB" id="A0A660KTT6"/>
<dbReference type="SUPFAM" id="SSF55816">
    <property type="entry name" value="5'-nucleotidase (syn. UDP-sugar hydrolase), C-terminal domain"/>
    <property type="match status" value="1"/>
</dbReference>
<proteinExistence type="predicted"/>
<evidence type="ECO:0000256" key="1">
    <source>
        <dbReference type="ARBA" id="ARBA00022729"/>
    </source>
</evidence>
<evidence type="ECO:0000256" key="3">
    <source>
        <dbReference type="SAM" id="SignalP"/>
    </source>
</evidence>
<feature type="chain" id="PRO_5024900423" evidence="3">
    <location>
        <begin position="29"/>
        <end position="1023"/>
    </location>
</feature>
<evidence type="ECO:0000313" key="7">
    <source>
        <dbReference type="Proteomes" id="UP000267019"/>
    </source>
</evidence>
<evidence type="ECO:0000256" key="2">
    <source>
        <dbReference type="SAM" id="MobiDB-lite"/>
    </source>
</evidence>
<dbReference type="InterPro" id="IPR008334">
    <property type="entry name" value="5'-Nucleotdase_C"/>
</dbReference>